<dbReference type="EMBL" id="JBJURJ010000003">
    <property type="protein sequence ID" value="MFM9327825.1"/>
    <property type="molecule type" value="Genomic_DNA"/>
</dbReference>
<evidence type="ECO:0000313" key="1">
    <source>
        <dbReference type="EMBL" id="MFM9327825.1"/>
    </source>
</evidence>
<sequence length="756" mass="86039">MRANAYRFFIKYLSSYLILLLIPITVLTLAVNNLFVHRLQEEVISGNLNNLDKVRYVMDDQLKWIEDMTHQLLLDDNSLYQYRISDQWGYKAWGLTRELRRFQRLSPFIHEIWLYYKNEQAVFTSNGVYTLPVLAKQIYSFEDLDEQALDYHLNGLNQSVILPPRKDAISGKSYLRMFVPLFPNQKLTYGTLGYLINEEAIQQLLSTYDVTEGSTWVFEQKNTLITGIGTEAGPSGEVVTELVRNHNDQNYQKVDIEGEDYYLFVVTSKQSAWKYATLLPVRHVLHKVEQAQKWFTYGVAALVLLGGGIIYTSMLVNYRPIHRLRKESIQALSHRGHSANELDTVRDALHSLLVRNRELDQRVKNQAAAAKNQLLLSLLKGEFDDPAELEESALEIGLPVSCRQVVIAIVEFPPGSGAEKRPAIQELEKLFPEECPAYGMAHVEPNRTIFALSVNDLEPEEIGLIIRHFQESVSSRNNFPVTVGVGGKALVSNAPQSYLEAQTAIGYRFIQGLNRVIFFWQIPITSGSVHPFPYGDMEGLLKAVRSGSTPKIEASLSQLLSYIKQNQPPLIVARGLCFEMIRLINGVWKELGLDDPNSDRYPDIFTIERLETIDEFENLIVGLSRDLCEAFGREPLPEEEKAGEANAARSVELMISYIHAHFDECEFSLQGMSEQFGMALPNLGQFFKDRTGQNLLEYTTHLRMEKAKNLLAATQLPLKAIAEEVGYYNVSSFIRRFKQLSGQTPGEYRIQSTEDR</sequence>
<dbReference type="Proteomes" id="UP001631969">
    <property type="component" value="Unassembled WGS sequence"/>
</dbReference>
<name>A0ACC7NTP1_9BACL</name>
<reference evidence="1" key="1">
    <citation type="submission" date="2024-12" db="EMBL/GenBank/DDBJ databases">
        <authorList>
            <person name="Wu N."/>
        </authorList>
    </citation>
    <scope>NUCLEOTIDE SEQUENCE</scope>
    <source>
        <strain evidence="1">P15</strain>
    </source>
</reference>
<keyword evidence="2" id="KW-1185">Reference proteome</keyword>
<comment type="caution">
    <text evidence="1">The sequence shown here is derived from an EMBL/GenBank/DDBJ whole genome shotgun (WGS) entry which is preliminary data.</text>
</comment>
<protein>
    <submittedName>
        <fullName evidence="1">Helix-turn-helix domain-containing protein</fullName>
    </submittedName>
</protein>
<evidence type="ECO:0000313" key="2">
    <source>
        <dbReference type="Proteomes" id="UP001631969"/>
    </source>
</evidence>
<proteinExistence type="predicted"/>
<gene>
    <name evidence="1" type="ORF">ACI1P1_05855</name>
</gene>
<organism evidence="1 2">
    <name type="scientific">Paenibacillus mesotrionivorans</name>
    <dbReference type="NCBI Taxonomy" id="3160968"/>
    <lineage>
        <taxon>Bacteria</taxon>
        <taxon>Bacillati</taxon>
        <taxon>Bacillota</taxon>
        <taxon>Bacilli</taxon>
        <taxon>Bacillales</taxon>
        <taxon>Paenibacillaceae</taxon>
        <taxon>Paenibacillus</taxon>
    </lineage>
</organism>
<accession>A0ACC7NTP1</accession>